<organism evidence="1 2">
    <name type="scientific">Aaosphaeria arxii CBS 175.79</name>
    <dbReference type="NCBI Taxonomy" id="1450172"/>
    <lineage>
        <taxon>Eukaryota</taxon>
        <taxon>Fungi</taxon>
        <taxon>Dikarya</taxon>
        <taxon>Ascomycota</taxon>
        <taxon>Pezizomycotina</taxon>
        <taxon>Dothideomycetes</taxon>
        <taxon>Pleosporomycetidae</taxon>
        <taxon>Pleosporales</taxon>
        <taxon>Pleosporales incertae sedis</taxon>
        <taxon>Aaosphaeria</taxon>
    </lineage>
</organism>
<proteinExistence type="predicted"/>
<name>A0A6A5Y6R4_9PLEO</name>
<protein>
    <submittedName>
        <fullName evidence="1">Uncharacterized protein</fullName>
    </submittedName>
</protein>
<gene>
    <name evidence="1" type="ORF">BU24DRAFT_487686</name>
</gene>
<evidence type="ECO:0000313" key="2">
    <source>
        <dbReference type="Proteomes" id="UP000799778"/>
    </source>
</evidence>
<reference evidence="1" key="1">
    <citation type="journal article" date="2020" name="Stud. Mycol.">
        <title>101 Dothideomycetes genomes: a test case for predicting lifestyles and emergence of pathogens.</title>
        <authorList>
            <person name="Haridas S."/>
            <person name="Albert R."/>
            <person name="Binder M."/>
            <person name="Bloem J."/>
            <person name="Labutti K."/>
            <person name="Salamov A."/>
            <person name="Andreopoulos B."/>
            <person name="Baker S."/>
            <person name="Barry K."/>
            <person name="Bills G."/>
            <person name="Bluhm B."/>
            <person name="Cannon C."/>
            <person name="Castanera R."/>
            <person name="Culley D."/>
            <person name="Daum C."/>
            <person name="Ezra D."/>
            <person name="Gonzalez J."/>
            <person name="Henrissat B."/>
            <person name="Kuo A."/>
            <person name="Liang C."/>
            <person name="Lipzen A."/>
            <person name="Lutzoni F."/>
            <person name="Magnuson J."/>
            <person name="Mondo S."/>
            <person name="Nolan M."/>
            <person name="Ohm R."/>
            <person name="Pangilinan J."/>
            <person name="Park H.-J."/>
            <person name="Ramirez L."/>
            <person name="Alfaro M."/>
            <person name="Sun H."/>
            <person name="Tritt A."/>
            <person name="Yoshinaga Y."/>
            <person name="Zwiers L.-H."/>
            <person name="Turgeon B."/>
            <person name="Goodwin S."/>
            <person name="Spatafora J."/>
            <person name="Crous P."/>
            <person name="Grigoriev I."/>
        </authorList>
    </citation>
    <scope>NUCLEOTIDE SEQUENCE</scope>
    <source>
        <strain evidence="1">CBS 175.79</strain>
    </source>
</reference>
<sequence>MSVFHSDSRELFWDYSRKFAHRHLRPQLGVASQWERRHDDLVPGFARKGHYDEAIYSANASLKFRGVSILAKQRYINPSFLLTIHVDNPAHLNINLHCQTSIDIS</sequence>
<dbReference type="GeneID" id="54290872"/>
<dbReference type="EMBL" id="ML978066">
    <property type="protein sequence ID" value="KAF2021228.1"/>
    <property type="molecule type" value="Genomic_DNA"/>
</dbReference>
<accession>A0A6A5Y6R4</accession>
<evidence type="ECO:0000313" key="1">
    <source>
        <dbReference type="EMBL" id="KAF2021228.1"/>
    </source>
</evidence>
<dbReference type="AlphaFoldDB" id="A0A6A5Y6R4"/>
<dbReference type="Proteomes" id="UP000799778">
    <property type="component" value="Unassembled WGS sequence"/>
</dbReference>
<keyword evidence="2" id="KW-1185">Reference proteome</keyword>
<dbReference type="RefSeq" id="XP_033389567.1">
    <property type="nucleotide sequence ID" value="XM_033533475.1"/>
</dbReference>